<comment type="caution">
    <text evidence="2">The sequence shown here is derived from an EMBL/GenBank/DDBJ whole genome shotgun (WGS) entry which is preliminary data.</text>
</comment>
<reference evidence="3" key="1">
    <citation type="journal article" date="2019" name="Int. J. Syst. Evol. Microbiol.">
        <title>The Global Catalogue of Microorganisms (GCM) 10K type strain sequencing project: providing services to taxonomists for standard genome sequencing and annotation.</title>
        <authorList>
            <consortium name="The Broad Institute Genomics Platform"/>
            <consortium name="The Broad Institute Genome Sequencing Center for Infectious Disease"/>
            <person name="Wu L."/>
            <person name="Ma J."/>
        </authorList>
    </citation>
    <scope>NUCLEOTIDE SEQUENCE [LARGE SCALE GENOMIC DNA]</scope>
    <source>
        <strain evidence="3">JCM 15933</strain>
    </source>
</reference>
<sequence>MTAVRGFLVPGEDSLEWWWRLRAQHRGTGLWPVLMTPETPDELTPFRIRTPEEEAALRYDGAALLAGWFEGRLARYGGDYADTLRAELRGEGEWRPRPELPGFGVSEYAEEVFVALVPVAAPWQVPLALHCGGWNEYPTPAEHAAILKHFHARYGAELVAMTDTTAEFTVKWPPRDRAGALRLAAEYRVYNDGEYDYYGADTLTDLAVSLSHATVWRAWWD</sequence>
<dbReference type="RefSeq" id="WP_344505686.1">
    <property type="nucleotide sequence ID" value="NZ_BAAAQD010000012.1"/>
</dbReference>
<keyword evidence="3" id="KW-1185">Reference proteome</keyword>
<accession>A0ABP4M1A0</accession>
<name>A0ABP4M1A0_9ACTN</name>
<evidence type="ECO:0000259" key="1">
    <source>
        <dbReference type="Pfam" id="PF14062"/>
    </source>
</evidence>
<organism evidence="2 3">
    <name type="scientific">Dactylosporangium maewongense</name>
    <dbReference type="NCBI Taxonomy" id="634393"/>
    <lineage>
        <taxon>Bacteria</taxon>
        <taxon>Bacillati</taxon>
        <taxon>Actinomycetota</taxon>
        <taxon>Actinomycetes</taxon>
        <taxon>Micromonosporales</taxon>
        <taxon>Micromonosporaceae</taxon>
        <taxon>Dactylosporangium</taxon>
    </lineage>
</organism>
<protein>
    <recommendedName>
        <fullName evidence="1">DUF4253 domain-containing protein</fullName>
    </recommendedName>
</protein>
<dbReference type="EMBL" id="BAAAQD010000012">
    <property type="protein sequence ID" value="GAA1534196.1"/>
    <property type="molecule type" value="Genomic_DNA"/>
</dbReference>
<proteinExistence type="predicted"/>
<gene>
    <name evidence="2" type="ORF">GCM10009827_060410</name>
</gene>
<dbReference type="Proteomes" id="UP001501470">
    <property type="component" value="Unassembled WGS sequence"/>
</dbReference>
<feature type="domain" description="DUF4253" evidence="1">
    <location>
        <begin position="114"/>
        <end position="221"/>
    </location>
</feature>
<evidence type="ECO:0000313" key="2">
    <source>
        <dbReference type="EMBL" id="GAA1534196.1"/>
    </source>
</evidence>
<dbReference type="InterPro" id="IPR025349">
    <property type="entry name" value="DUF4253"/>
</dbReference>
<evidence type="ECO:0000313" key="3">
    <source>
        <dbReference type="Proteomes" id="UP001501470"/>
    </source>
</evidence>
<dbReference type="Pfam" id="PF14062">
    <property type="entry name" value="DUF4253"/>
    <property type="match status" value="1"/>
</dbReference>